<dbReference type="EMBL" id="KN835137">
    <property type="protein sequence ID" value="KIK48584.1"/>
    <property type="molecule type" value="Genomic_DNA"/>
</dbReference>
<dbReference type="HOGENOM" id="CLU_2656119_0_0_1"/>
<sequence>MQVPIIESGPSRRRSLPITCNPILDTQHVLPIPGTKLRERVIFSLPGQDGDDKKAVVAIEKVTHLEWAAELPRLQL</sequence>
<accession>A0A0D0BFX4</accession>
<keyword evidence="2" id="KW-1185">Reference proteome</keyword>
<gene>
    <name evidence="1" type="ORF">CY34DRAFT_630642</name>
</gene>
<evidence type="ECO:0000313" key="2">
    <source>
        <dbReference type="Proteomes" id="UP000054485"/>
    </source>
</evidence>
<name>A0A0D0BFX4_9AGAM</name>
<dbReference type="InParanoid" id="A0A0D0BFX4"/>
<reference evidence="1 2" key="1">
    <citation type="submission" date="2014-04" db="EMBL/GenBank/DDBJ databases">
        <authorList>
            <consortium name="DOE Joint Genome Institute"/>
            <person name="Kuo A."/>
            <person name="Ruytinx J."/>
            <person name="Rineau F."/>
            <person name="Colpaert J."/>
            <person name="Kohler A."/>
            <person name="Nagy L.G."/>
            <person name="Floudas D."/>
            <person name="Copeland A."/>
            <person name="Barry K.W."/>
            <person name="Cichocki N."/>
            <person name="Veneault-Fourrey C."/>
            <person name="LaButti K."/>
            <person name="Lindquist E.A."/>
            <person name="Lipzen A."/>
            <person name="Lundell T."/>
            <person name="Morin E."/>
            <person name="Murat C."/>
            <person name="Sun H."/>
            <person name="Tunlid A."/>
            <person name="Henrissat B."/>
            <person name="Grigoriev I.V."/>
            <person name="Hibbett D.S."/>
            <person name="Martin F."/>
            <person name="Nordberg H.P."/>
            <person name="Cantor M.N."/>
            <person name="Hua S.X."/>
        </authorList>
    </citation>
    <scope>NUCLEOTIDE SEQUENCE [LARGE SCALE GENOMIC DNA]</scope>
    <source>
        <strain evidence="1 2">UH-Slu-Lm8-n1</strain>
    </source>
</reference>
<dbReference type="AlphaFoldDB" id="A0A0D0BFX4"/>
<dbReference type="Proteomes" id="UP000054485">
    <property type="component" value="Unassembled WGS sequence"/>
</dbReference>
<protein>
    <submittedName>
        <fullName evidence="1">Uncharacterized protein</fullName>
    </submittedName>
</protein>
<proteinExistence type="predicted"/>
<evidence type="ECO:0000313" key="1">
    <source>
        <dbReference type="EMBL" id="KIK48584.1"/>
    </source>
</evidence>
<reference evidence="2" key="2">
    <citation type="submission" date="2015-01" db="EMBL/GenBank/DDBJ databases">
        <title>Evolutionary Origins and Diversification of the Mycorrhizal Mutualists.</title>
        <authorList>
            <consortium name="DOE Joint Genome Institute"/>
            <consortium name="Mycorrhizal Genomics Consortium"/>
            <person name="Kohler A."/>
            <person name="Kuo A."/>
            <person name="Nagy L.G."/>
            <person name="Floudas D."/>
            <person name="Copeland A."/>
            <person name="Barry K.W."/>
            <person name="Cichocki N."/>
            <person name="Veneault-Fourrey C."/>
            <person name="LaButti K."/>
            <person name="Lindquist E.A."/>
            <person name="Lipzen A."/>
            <person name="Lundell T."/>
            <person name="Morin E."/>
            <person name="Murat C."/>
            <person name="Riley R."/>
            <person name="Ohm R."/>
            <person name="Sun H."/>
            <person name="Tunlid A."/>
            <person name="Henrissat B."/>
            <person name="Grigoriev I.V."/>
            <person name="Hibbett D.S."/>
            <person name="Martin F."/>
        </authorList>
    </citation>
    <scope>NUCLEOTIDE SEQUENCE [LARGE SCALE GENOMIC DNA]</scope>
    <source>
        <strain evidence="2">UH-Slu-Lm8-n1</strain>
    </source>
</reference>
<organism evidence="1 2">
    <name type="scientific">Suillus luteus UH-Slu-Lm8-n1</name>
    <dbReference type="NCBI Taxonomy" id="930992"/>
    <lineage>
        <taxon>Eukaryota</taxon>
        <taxon>Fungi</taxon>
        <taxon>Dikarya</taxon>
        <taxon>Basidiomycota</taxon>
        <taxon>Agaricomycotina</taxon>
        <taxon>Agaricomycetes</taxon>
        <taxon>Agaricomycetidae</taxon>
        <taxon>Boletales</taxon>
        <taxon>Suillineae</taxon>
        <taxon>Suillaceae</taxon>
        <taxon>Suillus</taxon>
    </lineage>
</organism>